<protein>
    <submittedName>
        <fullName evidence="4">Acetylornithine deacetylase/succinyl-diaminopimelate desuccinylase-like protein</fullName>
    </submittedName>
</protein>
<organism evidence="4 5">
    <name type="scientific">Muricoccus pecuniae</name>
    <dbReference type="NCBI Taxonomy" id="693023"/>
    <lineage>
        <taxon>Bacteria</taxon>
        <taxon>Pseudomonadati</taxon>
        <taxon>Pseudomonadota</taxon>
        <taxon>Alphaproteobacteria</taxon>
        <taxon>Acetobacterales</taxon>
        <taxon>Roseomonadaceae</taxon>
        <taxon>Muricoccus</taxon>
    </lineage>
</organism>
<evidence type="ECO:0000313" key="4">
    <source>
        <dbReference type="EMBL" id="MBB5694284.1"/>
    </source>
</evidence>
<sequence>MVETVMKSAAYGEALRHLAAGHERFVEETIRLTEIPAPFFCEEERGRAYLEMLREAGLEECEMDAEGNVMGLRRGTGNGSLIVLAAHLDTVFPPGTDLKVRREGTRLYAPGIGDDTRSLAMNLAFLRAMDAAGIRTRHDILFVGNVGEEGLGDLRGIRFLFTKGRYAGRIGAFISVEGPMGMGTIVSGATGSLRYRVTFRGPGGHSFMDFGLVSPSFALAEAIAGLSRMEVPREPRTTFSASVIGGGTSVNSIPNEVWLEVDLRSDSAQELARIDHAFKGIVARAVEAENAARSTAKGAVTAEWKKIGDRPAGAIDRASELVANAAAAARALGFTPKTVASSTDASIPISLGIPGIALSAGAGAGAHSLDEWVDVEPERTLHDMQLAFATLLQTAGMEV</sequence>
<proteinExistence type="predicted"/>
<dbReference type="SUPFAM" id="SSF55031">
    <property type="entry name" value="Bacterial exopeptidase dimerisation domain"/>
    <property type="match status" value="1"/>
</dbReference>
<dbReference type="InterPro" id="IPR011650">
    <property type="entry name" value="Peptidase_M20_dimer"/>
</dbReference>
<keyword evidence="2" id="KW-0378">Hydrolase</keyword>
<dbReference type="SUPFAM" id="SSF53187">
    <property type="entry name" value="Zn-dependent exopeptidases"/>
    <property type="match status" value="1"/>
</dbReference>
<dbReference type="InterPro" id="IPR036264">
    <property type="entry name" value="Bact_exopeptidase_dim_dom"/>
</dbReference>
<name>A0A840YJS1_9PROT</name>
<dbReference type="EMBL" id="JACIJD010000009">
    <property type="protein sequence ID" value="MBB5694284.1"/>
    <property type="molecule type" value="Genomic_DNA"/>
</dbReference>
<dbReference type="InterPro" id="IPR050072">
    <property type="entry name" value="Peptidase_M20A"/>
</dbReference>
<dbReference type="InterPro" id="IPR002933">
    <property type="entry name" value="Peptidase_M20"/>
</dbReference>
<dbReference type="Gene3D" id="3.40.630.10">
    <property type="entry name" value="Zn peptidases"/>
    <property type="match status" value="1"/>
</dbReference>
<dbReference type="Pfam" id="PF01546">
    <property type="entry name" value="Peptidase_M20"/>
    <property type="match status" value="1"/>
</dbReference>
<comment type="caution">
    <text evidence="4">The sequence shown here is derived from an EMBL/GenBank/DDBJ whole genome shotgun (WGS) entry which is preliminary data.</text>
</comment>
<reference evidence="4 5" key="1">
    <citation type="submission" date="2020-08" db="EMBL/GenBank/DDBJ databases">
        <title>Genomic Encyclopedia of Type Strains, Phase IV (KMG-IV): sequencing the most valuable type-strain genomes for metagenomic binning, comparative biology and taxonomic classification.</title>
        <authorList>
            <person name="Goeker M."/>
        </authorList>
    </citation>
    <scope>NUCLEOTIDE SEQUENCE [LARGE SCALE GENOMIC DNA]</scope>
    <source>
        <strain evidence="4 5">DSM 25622</strain>
    </source>
</reference>
<dbReference type="RefSeq" id="WP_184518095.1">
    <property type="nucleotide sequence ID" value="NZ_JACIJD010000009.1"/>
</dbReference>
<feature type="domain" description="Peptidase M20 dimerisation" evidence="3">
    <location>
        <begin position="189"/>
        <end position="285"/>
    </location>
</feature>
<evidence type="ECO:0000313" key="5">
    <source>
        <dbReference type="Proteomes" id="UP000580654"/>
    </source>
</evidence>
<dbReference type="Proteomes" id="UP000580654">
    <property type="component" value="Unassembled WGS sequence"/>
</dbReference>
<dbReference type="Gene3D" id="3.30.70.360">
    <property type="match status" value="1"/>
</dbReference>
<evidence type="ECO:0000259" key="3">
    <source>
        <dbReference type="Pfam" id="PF07687"/>
    </source>
</evidence>
<dbReference type="AlphaFoldDB" id="A0A840YJS1"/>
<evidence type="ECO:0000256" key="2">
    <source>
        <dbReference type="ARBA" id="ARBA00022801"/>
    </source>
</evidence>
<dbReference type="PANTHER" id="PTHR43808:SF17">
    <property type="entry name" value="PEPTIDASE M20"/>
    <property type="match status" value="1"/>
</dbReference>
<evidence type="ECO:0000256" key="1">
    <source>
        <dbReference type="ARBA" id="ARBA00022723"/>
    </source>
</evidence>
<keyword evidence="5" id="KW-1185">Reference proteome</keyword>
<dbReference type="GO" id="GO:0016787">
    <property type="term" value="F:hydrolase activity"/>
    <property type="evidence" value="ECO:0007669"/>
    <property type="project" value="UniProtKB-KW"/>
</dbReference>
<gene>
    <name evidence="4" type="ORF">FHS87_002329</name>
</gene>
<dbReference type="PANTHER" id="PTHR43808">
    <property type="entry name" value="ACETYLORNITHINE DEACETYLASE"/>
    <property type="match status" value="1"/>
</dbReference>
<accession>A0A840YJS1</accession>
<dbReference type="Pfam" id="PF07687">
    <property type="entry name" value="M20_dimer"/>
    <property type="match status" value="1"/>
</dbReference>
<dbReference type="GO" id="GO:0046872">
    <property type="term" value="F:metal ion binding"/>
    <property type="evidence" value="ECO:0007669"/>
    <property type="project" value="UniProtKB-KW"/>
</dbReference>
<keyword evidence="1" id="KW-0479">Metal-binding</keyword>